<reference evidence="3 4" key="1">
    <citation type="journal article" date="2024" name="bioRxiv">
        <title>A reference genome for Trichogramma kaykai: A tiny desert-dwelling parasitoid wasp with competing sex-ratio distorters.</title>
        <authorList>
            <person name="Culotta J."/>
            <person name="Lindsey A.R."/>
        </authorList>
    </citation>
    <scope>NUCLEOTIDE SEQUENCE [LARGE SCALE GENOMIC DNA]</scope>
    <source>
        <strain evidence="3 4">KSX58</strain>
    </source>
</reference>
<comment type="caution">
    <text evidence="3">The sequence shown here is derived from an EMBL/GenBank/DDBJ whole genome shotgun (WGS) entry which is preliminary data.</text>
</comment>
<dbReference type="EMBL" id="JBJJXI010000167">
    <property type="protein sequence ID" value="KAL3384815.1"/>
    <property type="molecule type" value="Genomic_DNA"/>
</dbReference>
<feature type="compositionally biased region" description="Polar residues" evidence="1">
    <location>
        <begin position="178"/>
        <end position="190"/>
    </location>
</feature>
<proteinExistence type="predicted"/>
<evidence type="ECO:0000313" key="4">
    <source>
        <dbReference type="Proteomes" id="UP001627154"/>
    </source>
</evidence>
<evidence type="ECO:0000259" key="2">
    <source>
        <dbReference type="Pfam" id="PF16064"/>
    </source>
</evidence>
<dbReference type="Pfam" id="PF16064">
    <property type="entry name" value="DUF4806"/>
    <property type="match status" value="1"/>
</dbReference>
<feature type="compositionally biased region" description="Acidic residues" evidence="1">
    <location>
        <begin position="201"/>
        <end position="211"/>
    </location>
</feature>
<dbReference type="AlphaFoldDB" id="A0ABD2VVQ9"/>
<name>A0ABD2VVQ9_9HYME</name>
<feature type="compositionally biased region" description="Polar residues" evidence="1">
    <location>
        <begin position="131"/>
        <end position="142"/>
    </location>
</feature>
<dbReference type="PANTHER" id="PTHR34153:SF2">
    <property type="entry name" value="SI:CH211-262H13.3-RELATED"/>
    <property type="match status" value="1"/>
</dbReference>
<organism evidence="3 4">
    <name type="scientific">Trichogramma kaykai</name>
    <dbReference type="NCBI Taxonomy" id="54128"/>
    <lineage>
        <taxon>Eukaryota</taxon>
        <taxon>Metazoa</taxon>
        <taxon>Ecdysozoa</taxon>
        <taxon>Arthropoda</taxon>
        <taxon>Hexapoda</taxon>
        <taxon>Insecta</taxon>
        <taxon>Pterygota</taxon>
        <taxon>Neoptera</taxon>
        <taxon>Endopterygota</taxon>
        <taxon>Hymenoptera</taxon>
        <taxon>Apocrita</taxon>
        <taxon>Proctotrupomorpha</taxon>
        <taxon>Chalcidoidea</taxon>
        <taxon>Trichogrammatidae</taxon>
        <taxon>Trichogramma</taxon>
    </lineage>
</organism>
<sequence length="374" mass="41660">MTQAIKKFAVIRTDQQEVAVILTSWLEDDKKVFWRPEKDIEYKDALLNELEVGDDWEHLRCDKILKYCDTYVDAIAFSKLGKIDELSDAADSDKVKSSRSDRNKKSNLGKNNGKTSKSVINAKESKKQGNPVVTTGDKSTNVDISSDSEDDDDEIGGKRGNNDDDSFAPAPKKFKTLLSGTDSPSTSTGKNVELSPPENVEPSDPEIEPITDNDNLVLDDILRKFTVDGEVKTERMMGALFVALKQTNKQMTQIGLKVGALETKVKSSLAMQPTHSFSPSTMTMSQHFPIKNLDDMNKIEQKLEMDGTFTTDVVNFMQSKGGETYHELIHAIMAAVMSDEVAKQYSFKGQGGSNIRFNETYLMTCVVDFKEPLH</sequence>
<feature type="region of interest" description="Disordered" evidence="1">
    <location>
        <begin position="90"/>
        <end position="212"/>
    </location>
</feature>
<dbReference type="PANTHER" id="PTHR34153">
    <property type="entry name" value="SI:CH211-262H13.3-RELATED-RELATED"/>
    <property type="match status" value="1"/>
</dbReference>
<dbReference type="Proteomes" id="UP001627154">
    <property type="component" value="Unassembled WGS sequence"/>
</dbReference>
<accession>A0ABD2VVQ9</accession>
<keyword evidence="4" id="KW-1185">Reference proteome</keyword>
<feature type="compositionally biased region" description="Low complexity" evidence="1">
    <location>
        <begin position="106"/>
        <end position="118"/>
    </location>
</feature>
<feature type="domain" description="DUF4806" evidence="2">
    <location>
        <begin position="286"/>
        <end position="353"/>
    </location>
</feature>
<gene>
    <name evidence="3" type="ORF">TKK_019463</name>
</gene>
<evidence type="ECO:0000313" key="3">
    <source>
        <dbReference type="EMBL" id="KAL3384815.1"/>
    </source>
</evidence>
<feature type="compositionally biased region" description="Basic and acidic residues" evidence="1">
    <location>
        <begin position="90"/>
        <end position="104"/>
    </location>
</feature>
<dbReference type="InterPro" id="IPR032071">
    <property type="entry name" value="DUF4806"/>
</dbReference>
<protein>
    <recommendedName>
        <fullName evidence="2">DUF4806 domain-containing protein</fullName>
    </recommendedName>
</protein>
<evidence type="ECO:0000256" key="1">
    <source>
        <dbReference type="SAM" id="MobiDB-lite"/>
    </source>
</evidence>